<dbReference type="Pfam" id="PF18947">
    <property type="entry name" value="HAMP_2"/>
    <property type="match status" value="1"/>
</dbReference>
<keyword evidence="5" id="KW-1133">Transmembrane helix</keyword>
<keyword evidence="4" id="KW-0812">Transmembrane</keyword>
<dbReference type="PROSITE" id="PS50885">
    <property type="entry name" value="HAMP"/>
    <property type="match status" value="1"/>
</dbReference>
<dbReference type="Gene3D" id="1.10.287.950">
    <property type="entry name" value="Methyl-accepting chemotaxis protein"/>
    <property type="match status" value="1"/>
</dbReference>
<evidence type="ECO:0000256" key="6">
    <source>
        <dbReference type="ARBA" id="ARBA00023136"/>
    </source>
</evidence>
<dbReference type="EMBL" id="UWJD01000003">
    <property type="protein sequence ID" value="VCT86045.1"/>
    <property type="molecule type" value="Genomic_DNA"/>
</dbReference>
<protein>
    <submittedName>
        <fullName evidence="8">Methyl-accepting chemotaxis protein McpC</fullName>
    </submittedName>
</protein>
<dbReference type="SUPFAM" id="SSF58104">
    <property type="entry name" value="Methyl-accepting chemotaxis protein (MCP) signaling domain"/>
    <property type="match status" value="1"/>
</dbReference>
<keyword evidence="3" id="KW-0145">Chemotaxis</keyword>
<dbReference type="GO" id="GO:0007165">
    <property type="term" value="P:signal transduction"/>
    <property type="evidence" value="ECO:0007669"/>
    <property type="project" value="InterPro"/>
</dbReference>
<reference evidence="8 9" key="1">
    <citation type="submission" date="2018-06" db="EMBL/GenBank/DDBJ databases">
        <authorList>
            <consortium name="IHU Genomes"/>
        </authorList>
    </citation>
    <scope>NUCLEOTIDE SEQUENCE [LARGE SCALE GENOMIC DNA]</scope>
    <source>
        <strain evidence="8 9">NEC25</strain>
    </source>
</reference>
<dbReference type="Proteomes" id="UP000431451">
    <property type="component" value="Unassembled WGS sequence"/>
</dbReference>
<dbReference type="Pfam" id="PF00015">
    <property type="entry name" value="MCPsignal"/>
    <property type="match status" value="1"/>
</dbReference>
<dbReference type="GO" id="GO:0005886">
    <property type="term" value="C:plasma membrane"/>
    <property type="evidence" value="ECO:0007669"/>
    <property type="project" value="UniProtKB-SubCell"/>
</dbReference>
<evidence type="ECO:0000256" key="1">
    <source>
        <dbReference type="ARBA" id="ARBA00004651"/>
    </source>
</evidence>
<keyword evidence="6" id="KW-0472">Membrane</keyword>
<comment type="subcellular location">
    <subcellularLocation>
        <location evidence="1">Cell membrane</location>
        <topology evidence="1">Multi-pass membrane protein</topology>
    </subcellularLocation>
</comment>
<dbReference type="GO" id="GO:0004888">
    <property type="term" value="F:transmembrane signaling receptor activity"/>
    <property type="evidence" value="ECO:0007669"/>
    <property type="project" value="TreeGrafter"/>
</dbReference>
<dbReference type="InterPro" id="IPR051310">
    <property type="entry name" value="MCP_chemotaxis"/>
</dbReference>
<dbReference type="InterPro" id="IPR033480">
    <property type="entry name" value="sCache_2"/>
</dbReference>
<dbReference type="InterPro" id="IPR004089">
    <property type="entry name" value="MCPsignal_dom"/>
</dbReference>
<dbReference type="Gene3D" id="6.10.340.10">
    <property type="match status" value="1"/>
</dbReference>
<gene>
    <name evidence="8" type="primary">mcpC_4</name>
    <name evidence="8" type="ORF">CNEONATNEC25_03648</name>
</gene>
<dbReference type="CDD" id="cd11386">
    <property type="entry name" value="MCP_signal"/>
    <property type="match status" value="1"/>
</dbReference>
<dbReference type="InterPro" id="IPR003660">
    <property type="entry name" value="HAMP_dom"/>
</dbReference>
<dbReference type="CDD" id="cd12912">
    <property type="entry name" value="PDC2_MCP_like"/>
    <property type="match status" value="1"/>
</dbReference>
<evidence type="ECO:0000313" key="9">
    <source>
        <dbReference type="Proteomes" id="UP000431451"/>
    </source>
</evidence>
<name>A0A653AX26_9CLOT</name>
<accession>A0A653AX26</accession>
<comment type="similarity">
    <text evidence="7">Belongs to the methyl-accepting chemotaxis (MCP) protein family.</text>
</comment>
<evidence type="ECO:0000256" key="5">
    <source>
        <dbReference type="ARBA" id="ARBA00022989"/>
    </source>
</evidence>
<evidence type="ECO:0000313" key="8">
    <source>
        <dbReference type="EMBL" id="VCT86045.1"/>
    </source>
</evidence>
<dbReference type="GO" id="GO:0006935">
    <property type="term" value="P:chemotaxis"/>
    <property type="evidence" value="ECO:0007669"/>
    <property type="project" value="UniProtKB-KW"/>
</dbReference>
<dbReference type="Pfam" id="PF17200">
    <property type="entry name" value="sCache_2"/>
    <property type="match status" value="1"/>
</dbReference>
<dbReference type="PROSITE" id="PS50111">
    <property type="entry name" value="CHEMOTAXIS_TRANSDUC_2"/>
    <property type="match status" value="1"/>
</dbReference>
<dbReference type="PANTHER" id="PTHR43531">
    <property type="entry name" value="PROTEIN ICFG"/>
    <property type="match status" value="1"/>
</dbReference>
<evidence type="ECO:0000256" key="2">
    <source>
        <dbReference type="ARBA" id="ARBA00022475"/>
    </source>
</evidence>
<sequence>MKKFFKVNIENEKSIKRKLLKIVLPIIIGGLVILTLGTYLSINSFVKSELIDSMSARQKESTEGINLWLKSRLAEVQETTYSPILKDIANSGVDLDLSDEETINTIDKINLSRWNFVNAEYPNEYSAIHIMSTLSKEQWKDASNGDKLEARYYNVAKGESATSPWAKGIIEEAFSKYSSTGEPYDTIFKPSYSEAYDKNMVMMVSWVKDDKNQVKLGAAASLAIESIEQKVNSLKYGKKGYSMLIAEDGTFIVHPNSEYPLKVNINDVDDKEIHKLAENISSEKSKVVELGYGLNKKVAFCEQVETTGWTVINIVDQNELFSSVNKVMMFILIIAVILVVGLSRAIYKISNKLLNPIDDICIFADKVSQGNLSELIEIKSDDEIGKVAEAFNNTIKNLRDYISEIDKTLDNVAKGNFDINIEYEYKGDFINIKKSLINIISSMNETFKEIKEATVQVKGGSEQVASTAQTLSQGAAEQASGIEELTASIGEINEEVQNSANNAKDTNKIAYDLGEQIQGSNEKMKEMLYAMNEIENSSRNIKEVITTIDSIAEQTNLLALNAAIEAARAGEAGKGFAVVAEEVRKLAEESSKAVKNTAELIEGSMKSVENGKVIADTTAMSLVEVVDYTKNVVELVDNITKSLEEQALSIKQINGGIDQIADVVQSNSAISEESAAASEELSAQAENLENMINRFKLKNI</sequence>
<organism evidence="8 9">
    <name type="scientific">Clostridium neonatale</name>
    <dbReference type="NCBI Taxonomy" id="137838"/>
    <lineage>
        <taxon>Bacteria</taxon>
        <taxon>Bacillati</taxon>
        <taxon>Bacillota</taxon>
        <taxon>Clostridia</taxon>
        <taxon>Eubacteriales</taxon>
        <taxon>Clostridiaceae</taxon>
        <taxon>Clostridium</taxon>
    </lineage>
</organism>
<dbReference type="PANTHER" id="PTHR43531:SF11">
    <property type="entry name" value="METHYL-ACCEPTING CHEMOTAXIS PROTEIN 3"/>
    <property type="match status" value="1"/>
</dbReference>
<dbReference type="AlphaFoldDB" id="A0A653AX26"/>
<keyword evidence="2" id="KW-1003">Cell membrane</keyword>
<dbReference type="Gene3D" id="3.30.450.20">
    <property type="entry name" value="PAS domain"/>
    <property type="match status" value="1"/>
</dbReference>
<dbReference type="RefSeq" id="WP_159117076.1">
    <property type="nucleotide sequence ID" value="NZ_CAMRXG010000029.1"/>
</dbReference>
<evidence type="ECO:0000256" key="3">
    <source>
        <dbReference type="ARBA" id="ARBA00022500"/>
    </source>
</evidence>
<evidence type="ECO:0000256" key="4">
    <source>
        <dbReference type="ARBA" id="ARBA00022692"/>
    </source>
</evidence>
<evidence type="ECO:0000256" key="7">
    <source>
        <dbReference type="ARBA" id="ARBA00029447"/>
    </source>
</evidence>
<proteinExistence type="inferred from homology"/>
<dbReference type="CDD" id="cd06225">
    <property type="entry name" value="HAMP"/>
    <property type="match status" value="1"/>
</dbReference>
<dbReference type="SMART" id="SM00304">
    <property type="entry name" value="HAMP"/>
    <property type="match status" value="1"/>
</dbReference>
<dbReference type="SMART" id="SM00283">
    <property type="entry name" value="MA"/>
    <property type="match status" value="1"/>
</dbReference>